<gene>
    <name evidence="1" type="ORF">L6164_013371</name>
</gene>
<accession>A0ACB9NF57</accession>
<organism evidence="1 2">
    <name type="scientific">Bauhinia variegata</name>
    <name type="common">Purple orchid tree</name>
    <name type="synonym">Phanera variegata</name>
    <dbReference type="NCBI Taxonomy" id="167791"/>
    <lineage>
        <taxon>Eukaryota</taxon>
        <taxon>Viridiplantae</taxon>
        <taxon>Streptophyta</taxon>
        <taxon>Embryophyta</taxon>
        <taxon>Tracheophyta</taxon>
        <taxon>Spermatophyta</taxon>
        <taxon>Magnoliopsida</taxon>
        <taxon>eudicotyledons</taxon>
        <taxon>Gunneridae</taxon>
        <taxon>Pentapetalae</taxon>
        <taxon>rosids</taxon>
        <taxon>fabids</taxon>
        <taxon>Fabales</taxon>
        <taxon>Fabaceae</taxon>
        <taxon>Cercidoideae</taxon>
        <taxon>Cercideae</taxon>
        <taxon>Bauhiniinae</taxon>
        <taxon>Bauhinia</taxon>
    </lineage>
</organism>
<dbReference type="EMBL" id="CM039431">
    <property type="protein sequence ID" value="KAI4334653.1"/>
    <property type="molecule type" value="Genomic_DNA"/>
</dbReference>
<name>A0ACB9NF57_BAUVA</name>
<sequence>MGRRSTMASEEGNVAAVEELQQEQLRGREEQARTQSRRSKSKGPVGESLGPQVASLESHMEGVRASVGELSDQIENLILENGEISRVAKAMIEELGCTFRGELRPLTQDFSDLRKFVEGELHNLHAKMDEIFHEWQSYRFTSSPASTSTTTVVMQGLKVPKPAIYNGTRNATIVKNFLFGLEQYFEAMGVVDDLARISNALTFFRDAAQLWWQRKHAERERGICVINTWEQFKAELRKHFVPHNANTKARGKLRRFRQSGSISDYIKEFTTIMLEIEDKDALFYFKDGLKD</sequence>
<evidence type="ECO:0000313" key="1">
    <source>
        <dbReference type="EMBL" id="KAI4334653.1"/>
    </source>
</evidence>
<keyword evidence="2" id="KW-1185">Reference proteome</keyword>
<reference evidence="1 2" key="1">
    <citation type="journal article" date="2022" name="DNA Res.">
        <title>Chromosomal-level genome assembly of the orchid tree Bauhinia variegata (Leguminosae; Cercidoideae) supports the allotetraploid origin hypothesis of Bauhinia.</title>
        <authorList>
            <person name="Zhong Y."/>
            <person name="Chen Y."/>
            <person name="Zheng D."/>
            <person name="Pang J."/>
            <person name="Liu Y."/>
            <person name="Luo S."/>
            <person name="Meng S."/>
            <person name="Qian L."/>
            <person name="Wei D."/>
            <person name="Dai S."/>
            <person name="Zhou R."/>
        </authorList>
    </citation>
    <scope>NUCLEOTIDE SEQUENCE [LARGE SCALE GENOMIC DNA]</scope>
    <source>
        <strain evidence="1">BV-YZ2020</strain>
    </source>
</reference>
<evidence type="ECO:0000313" key="2">
    <source>
        <dbReference type="Proteomes" id="UP000828941"/>
    </source>
</evidence>
<comment type="caution">
    <text evidence="1">The sequence shown here is derived from an EMBL/GenBank/DDBJ whole genome shotgun (WGS) entry which is preliminary data.</text>
</comment>
<protein>
    <submittedName>
        <fullName evidence="1">Uncharacterized protein</fullName>
    </submittedName>
</protein>
<proteinExistence type="predicted"/>
<dbReference type="Proteomes" id="UP000828941">
    <property type="component" value="Chromosome 6"/>
</dbReference>